<dbReference type="Proteomes" id="UP000499080">
    <property type="component" value="Unassembled WGS sequence"/>
</dbReference>
<protein>
    <submittedName>
        <fullName evidence="1">Uncharacterized protein</fullName>
    </submittedName>
</protein>
<sequence>MKTCYDSMKAYRYFEKNDIDWMHIRERRRCPSWGIKQNCKGPNTIVKKSNNFVYRVQRSPNVKPKVIHINRPFHTGQLIIVVCDETVWSLVFEEVSRVKNMKCRFPEMLVLW</sequence>
<comment type="caution">
    <text evidence="1">The sequence shown here is derived from an EMBL/GenBank/DDBJ whole genome shotgun (WGS) entry which is preliminary data.</text>
</comment>
<keyword evidence="2" id="KW-1185">Reference proteome</keyword>
<dbReference type="EMBL" id="BGPR01002090">
    <property type="protein sequence ID" value="GBM67570.1"/>
    <property type="molecule type" value="Genomic_DNA"/>
</dbReference>
<gene>
    <name evidence="1" type="ORF">AVEN_73701_1</name>
</gene>
<name>A0A4Y2HQN1_ARAVE</name>
<reference evidence="1 2" key="1">
    <citation type="journal article" date="2019" name="Sci. Rep.">
        <title>Orb-weaving spider Araneus ventricosus genome elucidates the spidroin gene catalogue.</title>
        <authorList>
            <person name="Kono N."/>
            <person name="Nakamura H."/>
            <person name="Ohtoshi R."/>
            <person name="Moran D.A.P."/>
            <person name="Shinohara A."/>
            <person name="Yoshida Y."/>
            <person name="Fujiwara M."/>
            <person name="Mori M."/>
            <person name="Tomita M."/>
            <person name="Arakawa K."/>
        </authorList>
    </citation>
    <scope>NUCLEOTIDE SEQUENCE [LARGE SCALE GENOMIC DNA]</scope>
</reference>
<dbReference type="AlphaFoldDB" id="A0A4Y2HQN1"/>
<evidence type="ECO:0000313" key="1">
    <source>
        <dbReference type="EMBL" id="GBM67570.1"/>
    </source>
</evidence>
<evidence type="ECO:0000313" key="2">
    <source>
        <dbReference type="Proteomes" id="UP000499080"/>
    </source>
</evidence>
<accession>A0A4Y2HQN1</accession>
<organism evidence="1 2">
    <name type="scientific">Araneus ventricosus</name>
    <name type="common">Orbweaver spider</name>
    <name type="synonym">Epeira ventricosa</name>
    <dbReference type="NCBI Taxonomy" id="182803"/>
    <lineage>
        <taxon>Eukaryota</taxon>
        <taxon>Metazoa</taxon>
        <taxon>Ecdysozoa</taxon>
        <taxon>Arthropoda</taxon>
        <taxon>Chelicerata</taxon>
        <taxon>Arachnida</taxon>
        <taxon>Araneae</taxon>
        <taxon>Araneomorphae</taxon>
        <taxon>Entelegynae</taxon>
        <taxon>Araneoidea</taxon>
        <taxon>Araneidae</taxon>
        <taxon>Araneus</taxon>
    </lineage>
</organism>
<proteinExistence type="predicted"/>
<dbReference type="OrthoDB" id="8929292at2759"/>